<dbReference type="HAMAP" id="MF_00765">
    <property type="entry name" value="DarP"/>
    <property type="match status" value="1"/>
</dbReference>
<dbReference type="InterPro" id="IPR006839">
    <property type="entry name" value="DarP"/>
</dbReference>
<dbReference type="CDD" id="cd16331">
    <property type="entry name" value="YjgA-like"/>
    <property type="match status" value="1"/>
</dbReference>
<keyword evidence="2" id="KW-0690">Ribosome biogenesis</keyword>
<dbReference type="GO" id="GO:0042254">
    <property type="term" value="P:ribosome biogenesis"/>
    <property type="evidence" value="ECO:0007669"/>
    <property type="project" value="UniProtKB-KW"/>
</dbReference>
<keyword evidence="3" id="KW-0699">rRNA-binding</keyword>
<dbReference type="Pfam" id="PF04751">
    <property type="entry name" value="DarP"/>
    <property type="match status" value="1"/>
</dbReference>
<dbReference type="GO" id="GO:0005829">
    <property type="term" value="C:cytosol"/>
    <property type="evidence" value="ECO:0007669"/>
    <property type="project" value="TreeGrafter"/>
</dbReference>
<organism evidence="6">
    <name type="scientific">mine drainage metagenome</name>
    <dbReference type="NCBI Taxonomy" id="410659"/>
    <lineage>
        <taxon>unclassified sequences</taxon>
        <taxon>metagenomes</taxon>
        <taxon>ecological metagenomes</taxon>
    </lineage>
</organism>
<dbReference type="PANTHER" id="PTHR38101">
    <property type="entry name" value="UPF0307 PROTEIN YJGA"/>
    <property type="match status" value="1"/>
</dbReference>
<sequence length="186" mass="20922">MKSPSHLAAAPHDADTRSLADLPPSKSQLKRDMQALQDLGEQLAALPAHRIDVLDAPDPLRQALREMQRIRSHEGRRRHAQYIGKLMRKIDPAPLRQALADATGESREAVARMHALEDWRTRLLQDDAALTAFLHDHPQADALSLRQLVRAARAEQAAGKPPRQYRALYQHLKTFLDASDHDPDKP</sequence>
<dbReference type="PANTHER" id="PTHR38101:SF1">
    <property type="entry name" value="UPF0307 PROTEIN YJGA"/>
    <property type="match status" value="1"/>
</dbReference>
<evidence type="ECO:0000313" key="6">
    <source>
        <dbReference type="EMBL" id="OIQ96841.1"/>
    </source>
</evidence>
<dbReference type="GO" id="GO:0019843">
    <property type="term" value="F:rRNA binding"/>
    <property type="evidence" value="ECO:0007669"/>
    <property type="project" value="UniProtKB-KW"/>
</dbReference>
<proteinExistence type="inferred from homology"/>
<accession>A0A1J5RM89</accession>
<dbReference type="PIRSF" id="PIRSF016183">
    <property type="entry name" value="UCP016183"/>
    <property type="match status" value="1"/>
</dbReference>
<evidence type="ECO:0000256" key="5">
    <source>
        <dbReference type="SAM" id="MobiDB-lite"/>
    </source>
</evidence>
<dbReference type="SUPFAM" id="SSF158710">
    <property type="entry name" value="PSPTO4464-like"/>
    <property type="match status" value="1"/>
</dbReference>
<comment type="caution">
    <text evidence="6">The sequence shown here is derived from an EMBL/GenBank/DDBJ whole genome shotgun (WGS) entry which is preliminary data.</text>
</comment>
<evidence type="ECO:0000256" key="2">
    <source>
        <dbReference type="ARBA" id="ARBA00022517"/>
    </source>
</evidence>
<dbReference type="NCBIfam" id="NF003593">
    <property type="entry name" value="PRK05255.1-1"/>
    <property type="match status" value="1"/>
</dbReference>
<gene>
    <name evidence="6" type="ORF">GALL_211680</name>
</gene>
<reference evidence="6" key="1">
    <citation type="submission" date="2016-10" db="EMBL/GenBank/DDBJ databases">
        <title>Sequence of Gallionella enrichment culture.</title>
        <authorList>
            <person name="Poehlein A."/>
            <person name="Muehling M."/>
            <person name="Daniel R."/>
        </authorList>
    </citation>
    <scope>NUCLEOTIDE SEQUENCE</scope>
</reference>
<name>A0A1J5RM89_9ZZZZ</name>
<dbReference type="InterPro" id="IPR023153">
    <property type="entry name" value="DarP_sf"/>
</dbReference>
<keyword evidence="1" id="KW-0963">Cytoplasm</keyword>
<evidence type="ECO:0000256" key="3">
    <source>
        <dbReference type="ARBA" id="ARBA00022730"/>
    </source>
</evidence>
<evidence type="ECO:0000256" key="1">
    <source>
        <dbReference type="ARBA" id="ARBA00022490"/>
    </source>
</evidence>
<dbReference type="Gene3D" id="1.10.60.30">
    <property type="entry name" value="PSPTO4464-like domains"/>
    <property type="match status" value="2"/>
</dbReference>
<dbReference type="AlphaFoldDB" id="A0A1J5RM89"/>
<dbReference type="EMBL" id="MLJW01000142">
    <property type="protein sequence ID" value="OIQ96841.1"/>
    <property type="molecule type" value="Genomic_DNA"/>
</dbReference>
<protein>
    <submittedName>
        <fullName evidence="6">Uncharacterized protein</fullName>
    </submittedName>
</protein>
<keyword evidence="4" id="KW-0694">RNA-binding</keyword>
<evidence type="ECO:0000256" key="4">
    <source>
        <dbReference type="ARBA" id="ARBA00022884"/>
    </source>
</evidence>
<feature type="region of interest" description="Disordered" evidence="5">
    <location>
        <begin position="1"/>
        <end position="28"/>
    </location>
</feature>